<evidence type="ECO:0000313" key="3">
    <source>
        <dbReference type="Proteomes" id="UP000034740"/>
    </source>
</evidence>
<feature type="region of interest" description="Disordered" evidence="1">
    <location>
        <begin position="115"/>
        <end position="135"/>
    </location>
</feature>
<reference evidence="2 3" key="1">
    <citation type="journal article" date="2015" name="Nature">
        <title>rRNA introns, odd ribosomes, and small enigmatic genomes across a large radiation of phyla.</title>
        <authorList>
            <person name="Brown C.T."/>
            <person name="Hug L.A."/>
            <person name="Thomas B.C."/>
            <person name="Sharon I."/>
            <person name="Castelle C.J."/>
            <person name="Singh A."/>
            <person name="Wilkins M.J."/>
            <person name="Williams K.H."/>
            <person name="Banfield J.F."/>
        </authorList>
    </citation>
    <scope>NUCLEOTIDE SEQUENCE [LARGE SCALE GENOMIC DNA]</scope>
</reference>
<accession>A0A0G2A3E4</accession>
<sequence length="154" mass="17085">MPIVFRFGNATVSQPAKQRGAGLPATFYGLSRLPLRARARECAGLLHTKTNALQQDCPIHKKLLALPHGSPHEAYAGAHGEPPVAPRTKSEFSRSVRVWGSARIASRLPRVRPLPRAGNCRLGRKSRRQSGKESQEGRNSAKVIFLFEFRCLFF</sequence>
<dbReference type="EMBL" id="LCRO01000009">
    <property type="protein sequence ID" value="KKW35382.1"/>
    <property type="molecule type" value="Genomic_DNA"/>
</dbReference>
<name>A0A0G2A3E4_9BACT</name>
<proteinExistence type="predicted"/>
<evidence type="ECO:0000313" key="2">
    <source>
        <dbReference type="EMBL" id="KKW35382.1"/>
    </source>
</evidence>
<organism evidence="2 3">
    <name type="scientific">Candidatus Adlerbacteria bacterium GW2011_GWA1_54_10</name>
    <dbReference type="NCBI Taxonomy" id="1618605"/>
    <lineage>
        <taxon>Bacteria</taxon>
        <taxon>Candidatus Adleribacteriota</taxon>
    </lineage>
</organism>
<dbReference type="Proteomes" id="UP000034740">
    <property type="component" value="Unassembled WGS sequence"/>
</dbReference>
<evidence type="ECO:0000256" key="1">
    <source>
        <dbReference type="SAM" id="MobiDB-lite"/>
    </source>
</evidence>
<gene>
    <name evidence="2" type="ORF">UY83_C0009G0005</name>
</gene>
<protein>
    <submittedName>
        <fullName evidence="2">Uncharacterized protein</fullName>
    </submittedName>
</protein>
<comment type="caution">
    <text evidence="2">The sequence shown here is derived from an EMBL/GenBank/DDBJ whole genome shotgun (WGS) entry which is preliminary data.</text>
</comment>
<dbReference type="AlphaFoldDB" id="A0A0G2A3E4"/>